<comment type="function">
    <text evidence="9">CRISPR (clustered regularly interspaced short palindromic repeat), is an adaptive immune system that provides protection against mobile genetic elements (viruses, transposable elements and conjugative plasmids). CRISPR clusters contain sequences complementary to antecedent mobile elements and target invading nucleic acids. CRISPR clusters are transcribed and processed into CRISPR RNA (crRNA). Functions as a ssRNA-specific endoribonuclease. Involved in the integration of spacer DNA into the CRISPR cassette.</text>
</comment>
<dbReference type="PIRSF" id="PIRSF032582">
    <property type="entry name" value="Cas2"/>
    <property type="match status" value="1"/>
</dbReference>
<evidence type="ECO:0000256" key="8">
    <source>
        <dbReference type="ARBA" id="ARBA00023118"/>
    </source>
</evidence>
<dbReference type="GO" id="GO:0051607">
    <property type="term" value="P:defense response to virus"/>
    <property type="evidence" value="ECO:0007669"/>
    <property type="project" value="UniProtKB-UniRule"/>
</dbReference>
<dbReference type="SUPFAM" id="SSF143430">
    <property type="entry name" value="TTP0101/SSO1404-like"/>
    <property type="match status" value="1"/>
</dbReference>
<dbReference type="GO" id="GO:0046872">
    <property type="term" value="F:metal ion binding"/>
    <property type="evidence" value="ECO:0007669"/>
    <property type="project" value="UniProtKB-UniRule"/>
</dbReference>
<dbReference type="Proteomes" id="UP001168505">
    <property type="component" value="Unassembled WGS sequence"/>
</dbReference>
<dbReference type="Pfam" id="PF09827">
    <property type="entry name" value="CRISPR_Cas2"/>
    <property type="match status" value="1"/>
</dbReference>
<name>A0AAW7JS56_9ACTN</name>
<evidence type="ECO:0000256" key="3">
    <source>
        <dbReference type="ARBA" id="ARBA00022722"/>
    </source>
</evidence>
<evidence type="ECO:0000256" key="6">
    <source>
        <dbReference type="ARBA" id="ARBA00022801"/>
    </source>
</evidence>
<comment type="cofactor">
    <cofactor evidence="1 9">
        <name>Mg(2+)</name>
        <dbReference type="ChEBI" id="CHEBI:18420"/>
    </cofactor>
</comment>
<keyword evidence="8 9" id="KW-0051">Antiviral defense</keyword>
<evidence type="ECO:0000313" key="12">
    <source>
        <dbReference type="Proteomes" id="UP001168505"/>
    </source>
</evidence>
<comment type="similarity">
    <text evidence="2 9 10">Belongs to the CRISPR-associated endoribonuclease Cas2 protein family.</text>
</comment>
<reference evidence="11" key="2">
    <citation type="submission" date="2023-08" db="EMBL/GenBank/DDBJ databases">
        <title>Identification and characterization of horizontal gene transfer across gut microbiota members of farm animals based on homology search.</title>
        <authorList>
            <person name="Schwarzerova J."/>
            <person name="Nykrynova M."/>
            <person name="Jureckova K."/>
            <person name="Cejkova D."/>
            <person name="Rychlik I."/>
        </authorList>
    </citation>
    <scope>NUCLEOTIDE SEQUENCE</scope>
    <source>
        <strain evidence="11">15_COKtk</strain>
    </source>
</reference>
<evidence type="ECO:0000256" key="10">
    <source>
        <dbReference type="PIRNR" id="PIRNR032582"/>
    </source>
</evidence>
<evidence type="ECO:0000256" key="7">
    <source>
        <dbReference type="ARBA" id="ARBA00022842"/>
    </source>
</evidence>
<accession>A0AAW7JS56</accession>
<dbReference type="GO" id="GO:0004521">
    <property type="term" value="F:RNA endonuclease activity"/>
    <property type="evidence" value="ECO:0007669"/>
    <property type="project" value="UniProtKB-UniRule"/>
</dbReference>
<dbReference type="GO" id="GO:0043571">
    <property type="term" value="P:maintenance of CRISPR repeat elements"/>
    <property type="evidence" value="ECO:0007669"/>
    <property type="project" value="UniProtKB-UniRule"/>
</dbReference>
<dbReference type="GO" id="GO:0016787">
    <property type="term" value="F:hydrolase activity"/>
    <property type="evidence" value="ECO:0007669"/>
    <property type="project" value="UniProtKB-KW"/>
</dbReference>
<keyword evidence="4 9" id="KW-0479">Metal-binding</keyword>
<keyword evidence="6 9" id="KW-0378">Hydrolase</keyword>
<gene>
    <name evidence="9 11" type="primary">cas2</name>
    <name evidence="11" type="ORF">QVN40_01865</name>
</gene>
<evidence type="ECO:0000313" key="11">
    <source>
        <dbReference type="EMBL" id="MDN0068446.1"/>
    </source>
</evidence>
<sequence length="96" mass="11181">MYVLITHDVATGEDGGERRLRRVAKTRVKYGQRVQCSVFECLLDPAQFELLKHELAEIIDEERDSLLFYNLGKNWKRRVERLGANDSYDPEGLLLI</sequence>
<keyword evidence="3 9" id="KW-0540">Nuclease</keyword>
<dbReference type="EC" id="3.1.-.-" evidence="9"/>
<dbReference type="PANTHER" id="PTHR34405">
    <property type="entry name" value="CRISPR-ASSOCIATED ENDORIBONUCLEASE CAS2"/>
    <property type="match status" value="1"/>
</dbReference>
<reference evidence="11" key="1">
    <citation type="submission" date="2023-06" db="EMBL/GenBank/DDBJ databases">
        <authorList>
            <person name="Zeman M."/>
            <person name="Kubasova T."/>
            <person name="Jahodarova E."/>
            <person name="Nykrynova M."/>
            <person name="Rychlik I."/>
        </authorList>
    </citation>
    <scope>NUCLEOTIDE SEQUENCE</scope>
    <source>
        <strain evidence="11">15_COKtk</strain>
    </source>
</reference>
<keyword evidence="5 9" id="KW-0255">Endonuclease</keyword>
<dbReference type="Gene3D" id="3.30.70.240">
    <property type="match status" value="1"/>
</dbReference>
<evidence type="ECO:0000256" key="9">
    <source>
        <dbReference type="HAMAP-Rule" id="MF_01471"/>
    </source>
</evidence>
<dbReference type="AlphaFoldDB" id="A0AAW7JS56"/>
<dbReference type="HAMAP" id="MF_01471">
    <property type="entry name" value="Cas2"/>
    <property type="match status" value="1"/>
</dbReference>
<evidence type="ECO:0000256" key="5">
    <source>
        <dbReference type="ARBA" id="ARBA00022759"/>
    </source>
</evidence>
<dbReference type="PANTHER" id="PTHR34405:SF3">
    <property type="entry name" value="CRISPR-ASSOCIATED ENDORIBONUCLEASE CAS2 3"/>
    <property type="match status" value="1"/>
</dbReference>
<dbReference type="InterPro" id="IPR019199">
    <property type="entry name" value="Virulence_VapD/CRISPR_Cas2"/>
</dbReference>
<dbReference type="InterPro" id="IPR021127">
    <property type="entry name" value="CRISPR_associated_Cas2"/>
</dbReference>
<feature type="binding site" evidence="9">
    <location>
        <position position="8"/>
    </location>
    <ligand>
        <name>Mg(2+)</name>
        <dbReference type="ChEBI" id="CHEBI:18420"/>
        <note>catalytic</note>
    </ligand>
</feature>
<evidence type="ECO:0000256" key="1">
    <source>
        <dbReference type="ARBA" id="ARBA00001946"/>
    </source>
</evidence>
<dbReference type="EMBL" id="JAUEIR010000001">
    <property type="protein sequence ID" value="MDN0068446.1"/>
    <property type="molecule type" value="Genomic_DNA"/>
</dbReference>
<evidence type="ECO:0000256" key="4">
    <source>
        <dbReference type="ARBA" id="ARBA00022723"/>
    </source>
</evidence>
<keyword evidence="7 9" id="KW-0460">Magnesium</keyword>
<proteinExistence type="inferred from homology"/>
<comment type="caution">
    <text evidence="11">The sequence shown here is derived from an EMBL/GenBank/DDBJ whole genome shotgun (WGS) entry which is preliminary data.</text>
</comment>
<evidence type="ECO:0000256" key="2">
    <source>
        <dbReference type="ARBA" id="ARBA00009959"/>
    </source>
</evidence>
<comment type="subunit">
    <text evidence="9">Homodimer, forms a heterotetramer with a Cas1 homodimer.</text>
</comment>
<dbReference type="NCBIfam" id="TIGR01573">
    <property type="entry name" value="cas2"/>
    <property type="match status" value="1"/>
</dbReference>
<protein>
    <recommendedName>
        <fullName evidence="9">CRISPR-associated endoribonuclease Cas2</fullName>
        <ecNumber evidence="9">3.1.-.-</ecNumber>
    </recommendedName>
</protein>
<dbReference type="CDD" id="cd09725">
    <property type="entry name" value="Cas2_I_II_III"/>
    <property type="match status" value="1"/>
</dbReference>
<organism evidence="11 12">
    <name type="scientific">Collinsella ihumii</name>
    <dbReference type="NCBI Taxonomy" id="1720204"/>
    <lineage>
        <taxon>Bacteria</taxon>
        <taxon>Bacillati</taxon>
        <taxon>Actinomycetota</taxon>
        <taxon>Coriobacteriia</taxon>
        <taxon>Coriobacteriales</taxon>
        <taxon>Coriobacteriaceae</taxon>
        <taxon>Collinsella</taxon>
    </lineage>
</organism>